<gene>
    <name evidence="4" type="ORF">NC992_17000</name>
</gene>
<evidence type="ECO:0000313" key="4">
    <source>
        <dbReference type="EMBL" id="MEP0948585.1"/>
    </source>
</evidence>
<feature type="region of interest" description="Disordered" evidence="2">
    <location>
        <begin position="802"/>
        <end position="826"/>
    </location>
</feature>
<feature type="coiled-coil region" evidence="1">
    <location>
        <begin position="278"/>
        <end position="305"/>
    </location>
</feature>
<feature type="compositionally biased region" description="Acidic residues" evidence="2">
    <location>
        <begin position="814"/>
        <end position="826"/>
    </location>
</feature>
<accession>A0ABV0K764</accession>
<organism evidence="4 5">
    <name type="scientific">Leptolyngbya subtilissima DQ-A4</name>
    <dbReference type="NCBI Taxonomy" id="2933933"/>
    <lineage>
        <taxon>Bacteria</taxon>
        <taxon>Bacillati</taxon>
        <taxon>Cyanobacteriota</taxon>
        <taxon>Cyanophyceae</taxon>
        <taxon>Leptolyngbyales</taxon>
        <taxon>Leptolyngbyaceae</taxon>
        <taxon>Leptolyngbya group</taxon>
        <taxon>Leptolyngbya</taxon>
    </lineage>
</organism>
<evidence type="ECO:0000256" key="2">
    <source>
        <dbReference type="SAM" id="MobiDB-lite"/>
    </source>
</evidence>
<feature type="transmembrane region" description="Helical" evidence="3">
    <location>
        <begin position="7"/>
        <end position="26"/>
    </location>
</feature>
<keyword evidence="3" id="KW-0812">Transmembrane</keyword>
<protein>
    <submittedName>
        <fullName evidence="4">Uncharacterized protein</fullName>
    </submittedName>
</protein>
<name>A0ABV0K764_9CYAN</name>
<feature type="region of interest" description="Disordered" evidence="2">
    <location>
        <begin position="80"/>
        <end position="113"/>
    </location>
</feature>
<dbReference type="Proteomes" id="UP001482513">
    <property type="component" value="Unassembled WGS sequence"/>
</dbReference>
<keyword evidence="3" id="KW-0472">Membrane</keyword>
<proteinExistence type="predicted"/>
<keyword evidence="1" id="KW-0175">Coiled coil</keyword>
<feature type="region of interest" description="Disordered" evidence="2">
    <location>
        <begin position="615"/>
        <end position="637"/>
    </location>
</feature>
<dbReference type="RefSeq" id="WP_190706105.1">
    <property type="nucleotide sequence ID" value="NZ_JAMPKX010000008.1"/>
</dbReference>
<sequence length="826" mass="89828">MPQLTQGLIVAALIGLLLAIIVGYYLRQSQVNELTEALQQSQKRQEELEKAHEQRLRNATQQLQKDYEAQLAEKMEQYQDQFEERRGQLESEYRTRQSVMGGASVDADSTTEQRIRKQYETRLKEAATKIQQAYEQHLQDKLVEARSQAQQDYDQRLAEAIAHYQDQEQTRQTQAPGALPLGALVPEPTAVASVSPPDTAEIEARLQAEYDQRLAEYEDDIAQRLAQLEQEYEARLQMVQAGNSVPGDSVPADLAPSTAELELNLRRELEESLRVEYEQKLAEKIEHYQDELTQRTQELEQAYEARLQLQVAPFPELTAPMAAEPAVDLDMAMLEEAMPPEAAIADEAALIADSEISLDMNEFSSAVPSPAVDEEDPDLAVMLESEIPSGQVDDWGLSADIDSDELNVDAFNTSEPDTISDLSELNFDDADEFSSEPTSPGSAAGDFGLASLEESEADSSQIDNFGLEPEVDADSLDFNALLNNSASEPSSEFVVDELAPEAAPTPDANDFGLAGLLEDETYSGQAGELDLDTDFSADSLDFNTLLNEPVSEPSSEFAVDELATEAAPSSDQSDFGLANLLEDETYGGQAADLGLDTDFNADSLDLNTLLNEPVSEPSSEFAVDELTPEAAPSSDQSDFGLASLLEDETYGGQTADLGLDTDFNADTLDLNALLNEPVSEPSTEFVEDELAPNAAPTSDESNFGLAGLLENETDSGQINEFNLGEDFSADSLDLNALLNEPVSGPSPEFALDEFAPETASSGLDEEEFGLAALLEGEADSSQVDEFSLDDDFNANDLDLDALLNTPAPKSNSDDLLDDLDDLSNLS</sequence>
<keyword evidence="5" id="KW-1185">Reference proteome</keyword>
<evidence type="ECO:0000313" key="5">
    <source>
        <dbReference type="Proteomes" id="UP001482513"/>
    </source>
</evidence>
<evidence type="ECO:0000256" key="1">
    <source>
        <dbReference type="SAM" id="Coils"/>
    </source>
</evidence>
<feature type="region of interest" description="Disordered" evidence="2">
    <location>
        <begin position="429"/>
        <end position="470"/>
    </location>
</feature>
<dbReference type="EMBL" id="JAMPKX010000008">
    <property type="protein sequence ID" value="MEP0948585.1"/>
    <property type="molecule type" value="Genomic_DNA"/>
</dbReference>
<keyword evidence="3" id="KW-1133">Transmembrane helix</keyword>
<feature type="region of interest" description="Disordered" evidence="2">
    <location>
        <begin position="489"/>
        <end position="512"/>
    </location>
</feature>
<reference evidence="4 5" key="1">
    <citation type="submission" date="2022-04" db="EMBL/GenBank/DDBJ databases">
        <title>Positive selection, recombination, and allopatry shape intraspecific diversity of widespread and dominant cyanobacteria.</title>
        <authorList>
            <person name="Wei J."/>
            <person name="Shu W."/>
            <person name="Hu C."/>
        </authorList>
    </citation>
    <scope>NUCLEOTIDE SEQUENCE [LARGE SCALE GENOMIC DNA]</scope>
    <source>
        <strain evidence="4 5">DQ-A4</strain>
    </source>
</reference>
<feature type="region of interest" description="Disordered" evidence="2">
    <location>
        <begin position="546"/>
        <end position="574"/>
    </location>
</feature>
<feature type="compositionally biased region" description="Basic and acidic residues" evidence="2">
    <location>
        <begin position="80"/>
        <end position="95"/>
    </location>
</feature>
<evidence type="ECO:0000256" key="3">
    <source>
        <dbReference type="SAM" id="Phobius"/>
    </source>
</evidence>
<comment type="caution">
    <text evidence="4">The sequence shown here is derived from an EMBL/GenBank/DDBJ whole genome shotgun (WGS) entry which is preliminary data.</text>
</comment>
<feature type="region of interest" description="Disordered" evidence="2">
    <location>
        <begin position="743"/>
        <end position="766"/>
    </location>
</feature>